<dbReference type="KEGG" id="mhi:Mhar_2236"/>
<dbReference type="Proteomes" id="UP000005877">
    <property type="component" value="Chromosome"/>
</dbReference>
<proteinExistence type="predicted"/>
<keyword evidence="2" id="KW-1133">Transmembrane helix</keyword>
<keyword evidence="2" id="KW-0472">Membrane</keyword>
<keyword evidence="2" id="KW-0812">Transmembrane</keyword>
<dbReference type="AlphaFoldDB" id="G7WRC7"/>
<feature type="region of interest" description="Disordered" evidence="1">
    <location>
        <begin position="1"/>
        <end position="20"/>
    </location>
</feature>
<accession>G7WRC7</accession>
<dbReference type="STRING" id="1110509.Mhar_2236"/>
<dbReference type="EMBL" id="CP003117">
    <property type="protein sequence ID" value="AET65588.1"/>
    <property type="molecule type" value="Genomic_DNA"/>
</dbReference>
<reference evidence="3 4" key="1">
    <citation type="journal article" date="2012" name="PLoS ONE">
        <title>The genome characteristics and predicted function of methyl-group oxidation pathway in the obligate aceticlastic methanogens, Methanosaeta spp.</title>
        <authorList>
            <person name="Zhu J."/>
            <person name="Zheng H."/>
            <person name="Ai G."/>
            <person name="Zhang G."/>
            <person name="Liu D."/>
            <person name="Liu X."/>
            <person name="Dong X."/>
        </authorList>
    </citation>
    <scope>NUCLEOTIDE SEQUENCE [LARGE SCALE GENOMIC DNA]</scope>
    <source>
        <strain evidence="3 4">6Ac</strain>
    </source>
</reference>
<organism evidence="3 4">
    <name type="scientific">Methanothrix harundinacea (strain 6Ac)</name>
    <name type="common">Methanosaeta harundinacea</name>
    <dbReference type="NCBI Taxonomy" id="1110509"/>
    <lineage>
        <taxon>Archaea</taxon>
        <taxon>Methanobacteriati</taxon>
        <taxon>Methanobacteriota</taxon>
        <taxon>Stenosarchaea group</taxon>
        <taxon>Methanomicrobia</taxon>
        <taxon>Methanotrichales</taxon>
        <taxon>Methanotrichaceae</taxon>
        <taxon>Methanothrix</taxon>
    </lineage>
</organism>
<dbReference type="HOGENOM" id="CLU_890292_0_0_2"/>
<evidence type="ECO:0000256" key="1">
    <source>
        <dbReference type="SAM" id="MobiDB-lite"/>
    </source>
</evidence>
<dbReference type="PATRIC" id="fig|1110509.7.peg.2476"/>
<protein>
    <submittedName>
        <fullName evidence="3">Uncharacterized protein</fullName>
    </submittedName>
</protein>
<evidence type="ECO:0000256" key="2">
    <source>
        <dbReference type="SAM" id="Phobius"/>
    </source>
</evidence>
<feature type="transmembrane region" description="Helical" evidence="2">
    <location>
        <begin position="33"/>
        <end position="51"/>
    </location>
</feature>
<name>G7WRC7_METH6</name>
<evidence type="ECO:0000313" key="3">
    <source>
        <dbReference type="EMBL" id="AET65588.1"/>
    </source>
</evidence>
<evidence type="ECO:0000313" key="4">
    <source>
        <dbReference type="Proteomes" id="UP000005877"/>
    </source>
</evidence>
<sequence length="312" mass="32352">MEGDEADLHPGGTAAVPEALAGAPGGRRMRHPFPWGLLVGMVALILFASLGSGHPIPGGGGFGGACPILSDLPPPMDCPKGLISIVLSEAGFALGDEEEVLPLRLQVERVRGVDPSRIRRLLGENRTLGEIRAEIEGAEGEYAYRGNLRLGRSSYLLDRINLTAEGGNTTLEADLMVPVGGWGSIPPAPGGGLEAAGRASIETIRREGSEIRVGRLVIFGGADAGSYAVILSPAAGRGMGGHHQLGSAAWRDEYGTEIPPTIRPGSWMGPWPEGSDPLLRVQGVGPRPGGGRGIGPGMIYSGPHRINPDIGV</sequence>
<gene>
    <name evidence="3" type="ordered locus">Mhar_2236</name>
</gene>
<keyword evidence="4" id="KW-1185">Reference proteome</keyword>